<reference evidence="2 3" key="1">
    <citation type="submission" date="2018-12" db="EMBL/GenBank/DDBJ databases">
        <authorList>
            <person name="Criscuolo A."/>
        </authorList>
    </citation>
    <scope>NUCLEOTIDE SEQUENCE [LARGE SCALE GENOMIC DNA]</scope>
    <source>
        <strain evidence="2">ACIP1116241</strain>
    </source>
</reference>
<organism evidence="2 3">
    <name type="scientific">Paracoccus haematequi</name>
    <dbReference type="NCBI Taxonomy" id="2491866"/>
    <lineage>
        <taxon>Bacteria</taxon>
        <taxon>Pseudomonadati</taxon>
        <taxon>Pseudomonadota</taxon>
        <taxon>Alphaproteobacteria</taxon>
        <taxon>Rhodobacterales</taxon>
        <taxon>Paracoccaceae</taxon>
        <taxon>Paracoccus</taxon>
    </lineage>
</organism>
<keyword evidence="3" id="KW-1185">Reference proteome</keyword>
<sequence length="87" mass="9438">MKPPLEGAAHPKEKDPDMTDQAQVEIVISAVGVRTTQFSVRVFARSGHGDEMVRPVVWQGSSYEEAILASERYASATGLPVADLVVR</sequence>
<evidence type="ECO:0000256" key="1">
    <source>
        <dbReference type="SAM" id="MobiDB-lite"/>
    </source>
</evidence>
<gene>
    <name evidence="2" type="ORF">PARHAE_04023</name>
</gene>
<accession>A0A447ITM1</accession>
<proteinExistence type="predicted"/>
<protein>
    <submittedName>
        <fullName evidence="2">Uncharacterized protein</fullName>
    </submittedName>
</protein>
<dbReference type="AlphaFoldDB" id="A0A447ITM1"/>
<feature type="region of interest" description="Disordered" evidence="1">
    <location>
        <begin position="1"/>
        <end position="20"/>
    </location>
</feature>
<dbReference type="Proteomes" id="UP000270743">
    <property type="component" value="Unassembled WGS sequence"/>
</dbReference>
<evidence type="ECO:0000313" key="3">
    <source>
        <dbReference type="Proteomes" id="UP000270743"/>
    </source>
</evidence>
<name>A0A447ITM1_9RHOB</name>
<evidence type="ECO:0000313" key="2">
    <source>
        <dbReference type="EMBL" id="VDS10804.1"/>
    </source>
</evidence>
<dbReference type="EMBL" id="UZWE01000087">
    <property type="protein sequence ID" value="VDS10804.1"/>
    <property type="molecule type" value="Genomic_DNA"/>
</dbReference>